<gene>
    <name evidence="1" type="ORF">SLEP1_g37948</name>
</gene>
<reference evidence="1 2" key="1">
    <citation type="journal article" date="2021" name="Commun. Biol.">
        <title>The genome of Shorea leprosula (Dipterocarpaceae) highlights the ecological relevance of drought in aseasonal tropical rainforests.</title>
        <authorList>
            <person name="Ng K.K.S."/>
            <person name="Kobayashi M.J."/>
            <person name="Fawcett J.A."/>
            <person name="Hatakeyama M."/>
            <person name="Paape T."/>
            <person name="Ng C.H."/>
            <person name="Ang C.C."/>
            <person name="Tnah L.H."/>
            <person name="Lee C.T."/>
            <person name="Nishiyama T."/>
            <person name="Sese J."/>
            <person name="O'Brien M.J."/>
            <person name="Copetti D."/>
            <person name="Mohd Noor M.I."/>
            <person name="Ong R.C."/>
            <person name="Putra M."/>
            <person name="Sireger I.Z."/>
            <person name="Indrioko S."/>
            <person name="Kosugi Y."/>
            <person name="Izuno A."/>
            <person name="Isagi Y."/>
            <person name="Lee S.L."/>
            <person name="Shimizu K.K."/>
        </authorList>
    </citation>
    <scope>NUCLEOTIDE SEQUENCE [LARGE SCALE GENOMIC DNA]</scope>
    <source>
        <strain evidence="1">214</strain>
    </source>
</reference>
<dbReference type="AlphaFoldDB" id="A0AAV5KWL4"/>
<proteinExistence type="predicted"/>
<evidence type="ECO:0000313" key="1">
    <source>
        <dbReference type="EMBL" id="GKV28966.1"/>
    </source>
</evidence>
<name>A0AAV5KWL4_9ROSI</name>
<accession>A0AAV5KWL4</accession>
<evidence type="ECO:0000313" key="2">
    <source>
        <dbReference type="Proteomes" id="UP001054252"/>
    </source>
</evidence>
<dbReference type="EMBL" id="BPVZ01000081">
    <property type="protein sequence ID" value="GKV28966.1"/>
    <property type="molecule type" value="Genomic_DNA"/>
</dbReference>
<protein>
    <submittedName>
        <fullName evidence="1">Uncharacterized protein</fullName>
    </submittedName>
</protein>
<organism evidence="1 2">
    <name type="scientific">Rubroshorea leprosula</name>
    <dbReference type="NCBI Taxonomy" id="152421"/>
    <lineage>
        <taxon>Eukaryota</taxon>
        <taxon>Viridiplantae</taxon>
        <taxon>Streptophyta</taxon>
        <taxon>Embryophyta</taxon>
        <taxon>Tracheophyta</taxon>
        <taxon>Spermatophyta</taxon>
        <taxon>Magnoliopsida</taxon>
        <taxon>eudicotyledons</taxon>
        <taxon>Gunneridae</taxon>
        <taxon>Pentapetalae</taxon>
        <taxon>rosids</taxon>
        <taxon>malvids</taxon>
        <taxon>Malvales</taxon>
        <taxon>Dipterocarpaceae</taxon>
        <taxon>Rubroshorea</taxon>
    </lineage>
</organism>
<sequence>MNEILSTSQASLSSRKTKKALSIFESIGASIVYYLR</sequence>
<keyword evidence="2" id="KW-1185">Reference proteome</keyword>
<dbReference type="Proteomes" id="UP001054252">
    <property type="component" value="Unassembled WGS sequence"/>
</dbReference>
<comment type="caution">
    <text evidence="1">The sequence shown here is derived from an EMBL/GenBank/DDBJ whole genome shotgun (WGS) entry which is preliminary data.</text>
</comment>